<gene>
    <name evidence="3" type="ORF">G2W53_029279</name>
</gene>
<keyword evidence="4" id="KW-1185">Reference proteome</keyword>
<organism evidence="3 4">
    <name type="scientific">Senna tora</name>
    <dbReference type="NCBI Taxonomy" id="362788"/>
    <lineage>
        <taxon>Eukaryota</taxon>
        <taxon>Viridiplantae</taxon>
        <taxon>Streptophyta</taxon>
        <taxon>Embryophyta</taxon>
        <taxon>Tracheophyta</taxon>
        <taxon>Spermatophyta</taxon>
        <taxon>Magnoliopsida</taxon>
        <taxon>eudicotyledons</taxon>
        <taxon>Gunneridae</taxon>
        <taxon>Pentapetalae</taxon>
        <taxon>rosids</taxon>
        <taxon>fabids</taxon>
        <taxon>Fabales</taxon>
        <taxon>Fabaceae</taxon>
        <taxon>Caesalpinioideae</taxon>
        <taxon>Cassia clade</taxon>
        <taxon>Senna</taxon>
    </lineage>
</organism>
<dbReference type="Proteomes" id="UP000634136">
    <property type="component" value="Unassembled WGS sequence"/>
</dbReference>
<evidence type="ECO:0000256" key="1">
    <source>
        <dbReference type="SAM" id="MobiDB-lite"/>
    </source>
</evidence>
<feature type="region of interest" description="Disordered" evidence="1">
    <location>
        <begin position="1"/>
        <end position="50"/>
    </location>
</feature>
<dbReference type="AlphaFoldDB" id="A0A834T5C6"/>
<name>A0A834T5C6_9FABA</name>
<feature type="domain" description="Putative plant transposon protein" evidence="2">
    <location>
        <begin position="106"/>
        <end position="280"/>
    </location>
</feature>
<evidence type="ECO:0000313" key="3">
    <source>
        <dbReference type="EMBL" id="KAF7815310.1"/>
    </source>
</evidence>
<dbReference type="EMBL" id="JAAIUW010000009">
    <property type="protein sequence ID" value="KAF7815310.1"/>
    <property type="molecule type" value="Genomic_DNA"/>
</dbReference>
<dbReference type="Pfam" id="PF20167">
    <property type="entry name" value="Transposase_32"/>
    <property type="match status" value="1"/>
</dbReference>
<dbReference type="OrthoDB" id="848707at2759"/>
<protein>
    <recommendedName>
        <fullName evidence="2">Putative plant transposon protein domain-containing protein</fullName>
    </recommendedName>
</protein>
<comment type="caution">
    <text evidence="3">The sequence shown here is derived from an EMBL/GenBank/DDBJ whole genome shotgun (WGS) entry which is preliminary data.</text>
</comment>
<dbReference type="InterPro" id="IPR046796">
    <property type="entry name" value="Transposase_32_dom"/>
</dbReference>
<feature type="compositionally biased region" description="Basic and acidic residues" evidence="1">
    <location>
        <begin position="29"/>
        <end position="50"/>
    </location>
</feature>
<evidence type="ECO:0000259" key="2">
    <source>
        <dbReference type="Pfam" id="PF20167"/>
    </source>
</evidence>
<evidence type="ECO:0000313" key="4">
    <source>
        <dbReference type="Proteomes" id="UP000634136"/>
    </source>
</evidence>
<reference evidence="3" key="1">
    <citation type="submission" date="2020-09" db="EMBL/GenBank/DDBJ databases">
        <title>Genome-Enabled Discovery of Anthraquinone Biosynthesis in Senna tora.</title>
        <authorList>
            <person name="Kang S.-H."/>
            <person name="Pandey R.P."/>
            <person name="Lee C.-M."/>
            <person name="Sim J.-S."/>
            <person name="Jeong J.-T."/>
            <person name="Choi B.-S."/>
            <person name="Jung M."/>
            <person name="Ginzburg D."/>
            <person name="Zhao K."/>
            <person name="Won S.Y."/>
            <person name="Oh T.-J."/>
            <person name="Yu Y."/>
            <person name="Kim N.-H."/>
            <person name="Lee O.R."/>
            <person name="Lee T.-H."/>
            <person name="Bashyal P."/>
            <person name="Kim T.-S."/>
            <person name="Lee W.-H."/>
            <person name="Kawkins C."/>
            <person name="Kim C.-K."/>
            <person name="Kim J.S."/>
            <person name="Ahn B.O."/>
            <person name="Rhee S.Y."/>
            <person name="Sohng J.K."/>
        </authorList>
    </citation>
    <scope>NUCLEOTIDE SEQUENCE</scope>
    <source>
        <tissue evidence="3">Leaf</tissue>
    </source>
</reference>
<proteinExistence type="predicted"/>
<accession>A0A834T5C6</accession>
<sequence>MTVMIPPEGLGTSEPSQEEQALVEESSSETDHREAEPGYPIEPEKNSSEETLVHKSRLTRVKMFDDYEAKFRFETDFRMRNYSPAKEINLEFFYREGFRCFEMFKFNGWEFFLNLKEPIYPMLIREFYANLKIIQATMESNILVRGRRVVLSKGLLSEVLKCPNTGICPDLGNDVITESYQKGEFVNELMGRESSLCQIGLLGADDRILFHIIDQVIMPKQNKGNDPNNTALFIMWCLKKTLRVNLPHIIVSHMRHICDSSQELAYGMVITLIAKHMKVDLSEFEGEEASFQSKIDIGKLHQMQYRKVGKTWVKKGYDLPKGSKRKIVGNKGRGKAKRVGPYVRKSARLHKEKEKGSEKLVNLEEEEASSHIEKETLLSEDTVTREPEISIPLSLSVETISQKPLPKIDIPSPKSPTLPELLKDPKNEHSLFHMLQETLRTSTFAHDAMELNNSLLKQILKSIQATNGLLTSIQSLLQK</sequence>